<proteinExistence type="predicted"/>
<evidence type="ECO:0000313" key="1">
    <source>
        <dbReference type="EMBL" id="KAL0286935.1"/>
    </source>
</evidence>
<dbReference type="AlphaFoldDB" id="A0AAW2IXJ9"/>
<organism evidence="1">
    <name type="scientific">Sesamum calycinum</name>
    <dbReference type="NCBI Taxonomy" id="2727403"/>
    <lineage>
        <taxon>Eukaryota</taxon>
        <taxon>Viridiplantae</taxon>
        <taxon>Streptophyta</taxon>
        <taxon>Embryophyta</taxon>
        <taxon>Tracheophyta</taxon>
        <taxon>Spermatophyta</taxon>
        <taxon>Magnoliopsida</taxon>
        <taxon>eudicotyledons</taxon>
        <taxon>Gunneridae</taxon>
        <taxon>Pentapetalae</taxon>
        <taxon>asterids</taxon>
        <taxon>lamiids</taxon>
        <taxon>Lamiales</taxon>
        <taxon>Pedaliaceae</taxon>
        <taxon>Sesamum</taxon>
    </lineage>
</organism>
<reference evidence="1" key="1">
    <citation type="submission" date="2020-06" db="EMBL/GenBank/DDBJ databases">
        <authorList>
            <person name="Li T."/>
            <person name="Hu X."/>
            <person name="Zhang T."/>
            <person name="Song X."/>
            <person name="Zhang H."/>
            <person name="Dai N."/>
            <person name="Sheng W."/>
            <person name="Hou X."/>
            <person name="Wei L."/>
        </authorList>
    </citation>
    <scope>NUCLEOTIDE SEQUENCE</scope>
    <source>
        <strain evidence="1">KEN8</strain>
        <tissue evidence="1">Leaf</tissue>
    </source>
</reference>
<comment type="caution">
    <text evidence="1">The sequence shown here is derived from an EMBL/GenBank/DDBJ whole genome shotgun (WGS) entry which is preliminary data.</text>
</comment>
<sequence length="194" mass="22523">MVNEIDLDLLCNATMDLLIQFAYPSLSGYGKFTISYTISHLMAYGGELTFTLDNAIPLTDQDNKKIPMNDVYALIYKSIQKYAERYDGQFLVRLMIRVYMTGEKKERPLFSLEGSSKSFLNHEPELREIKPIPTKEIRYHKSSYPTHITALKPCHTKLKPFIVADIETLLIDDVHKPMRQVSWWYTPVNRSLIL</sequence>
<reference evidence="1" key="2">
    <citation type="journal article" date="2024" name="Plant">
        <title>Genomic evolution and insights into agronomic trait innovations of Sesamum species.</title>
        <authorList>
            <person name="Miao H."/>
            <person name="Wang L."/>
            <person name="Qu L."/>
            <person name="Liu H."/>
            <person name="Sun Y."/>
            <person name="Le M."/>
            <person name="Wang Q."/>
            <person name="Wei S."/>
            <person name="Zheng Y."/>
            <person name="Lin W."/>
            <person name="Duan Y."/>
            <person name="Cao H."/>
            <person name="Xiong S."/>
            <person name="Wang X."/>
            <person name="Wei L."/>
            <person name="Li C."/>
            <person name="Ma Q."/>
            <person name="Ju M."/>
            <person name="Zhao R."/>
            <person name="Li G."/>
            <person name="Mu C."/>
            <person name="Tian Q."/>
            <person name="Mei H."/>
            <person name="Zhang T."/>
            <person name="Gao T."/>
            <person name="Zhang H."/>
        </authorList>
    </citation>
    <scope>NUCLEOTIDE SEQUENCE</scope>
    <source>
        <strain evidence="1">KEN8</strain>
    </source>
</reference>
<protein>
    <submittedName>
        <fullName evidence="1">Uncharacterized protein</fullName>
    </submittedName>
</protein>
<name>A0AAW2IXJ9_9LAMI</name>
<dbReference type="EMBL" id="JACGWM010001847">
    <property type="protein sequence ID" value="KAL0286935.1"/>
    <property type="molecule type" value="Genomic_DNA"/>
</dbReference>
<accession>A0AAW2IXJ9</accession>
<gene>
    <name evidence="1" type="ORF">Scaly_2779800</name>
</gene>